<keyword evidence="3" id="KW-1185">Reference proteome</keyword>
<feature type="compositionally biased region" description="Polar residues" evidence="1">
    <location>
        <begin position="49"/>
        <end position="69"/>
    </location>
</feature>
<evidence type="ECO:0000256" key="1">
    <source>
        <dbReference type="SAM" id="MobiDB-lite"/>
    </source>
</evidence>
<comment type="caution">
    <text evidence="2">The sequence shown here is derived from an EMBL/GenBank/DDBJ whole genome shotgun (WGS) entry which is preliminary data.</text>
</comment>
<dbReference type="EMBL" id="NNAY01000152">
    <property type="protein sequence ID" value="OXU30534.1"/>
    <property type="molecule type" value="Genomic_DNA"/>
</dbReference>
<evidence type="ECO:0000313" key="3">
    <source>
        <dbReference type="Proteomes" id="UP000215335"/>
    </source>
</evidence>
<dbReference type="Proteomes" id="UP000215335">
    <property type="component" value="Unassembled WGS sequence"/>
</dbReference>
<protein>
    <submittedName>
        <fullName evidence="2">Uncharacterized protein</fullName>
    </submittedName>
</protein>
<evidence type="ECO:0000313" key="2">
    <source>
        <dbReference type="EMBL" id="OXU30534.1"/>
    </source>
</evidence>
<accession>A0A232FIF4</accession>
<proteinExistence type="predicted"/>
<reference evidence="2 3" key="1">
    <citation type="journal article" date="2017" name="Curr. Biol.">
        <title>The Evolution of Venom by Co-option of Single-Copy Genes.</title>
        <authorList>
            <person name="Martinson E.O."/>
            <person name="Mrinalini"/>
            <person name="Kelkar Y.D."/>
            <person name="Chang C.H."/>
            <person name="Werren J.H."/>
        </authorList>
    </citation>
    <scope>NUCLEOTIDE SEQUENCE [LARGE SCALE GENOMIC DNA]</scope>
    <source>
        <strain evidence="2 3">Alberta</strain>
        <tissue evidence="2">Whole body</tissue>
    </source>
</reference>
<sequence length="77" mass="8404">MFLKNPISISLRSSLVEEMVSKALLKTFNKKLKIAMSRKSETVERVAKESSSVAPNEPSTMEENANHAANNKDGAPA</sequence>
<feature type="region of interest" description="Disordered" evidence="1">
    <location>
        <begin position="39"/>
        <end position="77"/>
    </location>
</feature>
<dbReference type="AlphaFoldDB" id="A0A232FIF4"/>
<gene>
    <name evidence="2" type="ORF">TSAR_002380</name>
</gene>
<organism evidence="2 3">
    <name type="scientific">Trichomalopsis sarcophagae</name>
    <dbReference type="NCBI Taxonomy" id="543379"/>
    <lineage>
        <taxon>Eukaryota</taxon>
        <taxon>Metazoa</taxon>
        <taxon>Ecdysozoa</taxon>
        <taxon>Arthropoda</taxon>
        <taxon>Hexapoda</taxon>
        <taxon>Insecta</taxon>
        <taxon>Pterygota</taxon>
        <taxon>Neoptera</taxon>
        <taxon>Endopterygota</taxon>
        <taxon>Hymenoptera</taxon>
        <taxon>Apocrita</taxon>
        <taxon>Proctotrupomorpha</taxon>
        <taxon>Chalcidoidea</taxon>
        <taxon>Pteromalidae</taxon>
        <taxon>Pteromalinae</taxon>
        <taxon>Trichomalopsis</taxon>
    </lineage>
</organism>
<feature type="compositionally biased region" description="Basic and acidic residues" evidence="1">
    <location>
        <begin position="39"/>
        <end position="48"/>
    </location>
</feature>
<name>A0A232FIF4_9HYME</name>